<evidence type="ECO:0000256" key="4">
    <source>
        <dbReference type="ARBA" id="ARBA00022825"/>
    </source>
</evidence>
<dbReference type="PANTHER" id="PTHR33209">
    <property type="entry name" value="PROTEASE 4"/>
    <property type="match status" value="1"/>
</dbReference>
<reference evidence="7" key="1">
    <citation type="journal article" date="2020" name="mSystems">
        <title>Genome- and Community-Level Interaction Insights into Carbon Utilization and Element Cycling Functions of Hydrothermarchaeota in Hydrothermal Sediment.</title>
        <authorList>
            <person name="Zhou Z."/>
            <person name="Liu Y."/>
            <person name="Xu W."/>
            <person name="Pan J."/>
            <person name="Luo Z.H."/>
            <person name="Li M."/>
        </authorList>
    </citation>
    <scope>NUCLEOTIDE SEQUENCE [LARGE SCALE GENOMIC DNA]</scope>
    <source>
        <strain evidence="7">SpSt-754</strain>
    </source>
</reference>
<keyword evidence="5" id="KW-0732">Signal</keyword>
<feature type="signal peptide" evidence="5">
    <location>
        <begin position="1"/>
        <end position="17"/>
    </location>
</feature>
<evidence type="ECO:0000256" key="2">
    <source>
        <dbReference type="ARBA" id="ARBA00022670"/>
    </source>
</evidence>
<organism evidence="7">
    <name type="scientific">candidate division WOR-3 bacterium</name>
    <dbReference type="NCBI Taxonomy" id="2052148"/>
    <lineage>
        <taxon>Bacteria</taxon>
        <taxon>Bacteria division WOR-3</taxon>
    </lineage>
</organism>
<keyword evidence="3" id="KW-0378">Hydrolase</keyword>
<dbReference type="InterPro" id="IPR047272">
    <property type="entry name" value="S49_SppA_C"/>
</dbReference>
<evidence type="ECO:0000313" key="7">
    <source>
        <dbReference type="EMBL" id="HGB35657.1"/>
    </source>
</evidence>
<dbReference type="AlphaFoldDB" id="A0A7V3KMV5"/>
<dbReference type="EMBL" id="DTGD01000076">
    <property type="protein sequence ID" value="HGB35657.1"/>
    <property type="molecule type" value="Genomic_DNA"/>
</dbReference>
<dbReference type="GO" id="GO:0006508">
    <property type="term" value="P:proteolysis"/>
    <property type="evidence" value="ECO:0007669"/>
    <property type="project" value="UniProtKB-KW"/>
</dbReference>
<dbReference type="NCBIfam" id="TIGR00706">
    <property type="entry name" value="SppA_dom"/>
    <property type="match status" value="1"/>
</dbReference>
<proteinExistence type="inferred from homology"/>
<name>A0A7V3KMV5_UNCW3</name>
<dbReference type="PANTHER" id="PTHR33209:SF1">
    <property type="entry name" value="PEPTIDASE S49 DOMAIN-CONTAINING PROTEIN"/>
    <property type="match status" value="1"/>
</dbReference>
<keyword evidence="2" id="KW-0645">Protease</keyword>
<feature type="domain" description="Peptidase S49" evidence="6">
    <location>
        <begin position="525"/>
        <end position="672"/>
    </location>
</feature>
<evidence type="ECO:0000256" key="5">
    <source>
        <dbReference type="SAM" id="SignalP"/>
    </source>
</evidence>
<dbReference type="InterPro" id="IPR047217">
    <property type="entry name" value="S49_SppA_67K_type_N"/>
</dbReference>
<dbReference type="InterPro" id="IPR029045">
    <property type="entry name" value="ClpP/crotonase-like_dom_sf"/>
</dbReference>
<dbReference type="SUPFAM" id="SSF56935">
    <property type="entry name" value="Porins"/>
    <property type="match status" value="1"/>
</dbReference>
<comment type="caution">
    <text evidence="7">The sequence shown here is derived from an EMBL/GenBank/DDBJ whole genome shotgun (WGS) entry which is preliminary data.</text>
</comment>
<evidence type="ECO:0000256" key="3">
    <source>
        <dbReference type="ARBA" id="ARBA00022801"/>
    </source>
</evidence>
<protein>
    <submittedName>
        <fullName evidence="7">Signal peptide peptidase SppA</fullName>
    </submittedName>
</protein>
<evidence type="ECO:0000256" key="1">
    <source>
        <dbReference type="ARBA" id="ARBA00008683"/>
    </source>
</evidence>
<dbReference type="Pfam" id="PF01343">
    <property type="entry name" value="Peptidase_S49"/>
    <property type="match status" value="2"/>
</dbReference>
<comment type="similarity">
    <text evidence="1">Belongs to the peptidase S49 family.</text>
</comment>
<dbReference type="CDD" id="cd07018">
    <property type="entry name" value="S49_SppA_67K_type"/>
    <property type="match status" value="1"/>
</dbReference>
<accession>A0A7V3KMV5</accession>
<feature type="domain" description="Peptidase S49" evidence="6">
    <location>
        <begin position="281"/>
        <end position="420"/>
    </location>
</feature>
<dbReference type="CDD" id="cd07023">
    <property type="entry name" value="S49_Sppa_N_C"/>
    <property type="match status" value="1"/>
</dbReference>
<gene>
    <name evidence="7" type="primary">sppA</name>
    <name evidence="7" type="ORF">ENV38_01960</name>
</gene>
<dbReference type="InterPro" id="IPR004635">
    <property type="entry name" value="Pept_S49_SppA"/>
</dbReference>
<feature type="chain" id="PRO_5030958431" evidence="5">
    <location>
        <begin position="18"/>
        <end position="721"/>
    </location>
</feature>
<dbReference type="GO" id="GO:0008236">
    <property type="term" value="F:serine-type peptidase activity"/>
    <property type="evidence" value="ECO:0007669"/>
    <property type="project" value="UniProtKB-KW"/>
</dbReference>
<dbReference type="InterPro" id="IPR002142">
    <property type="entry name" value="Peptidase_S49"/>
</dbReference>
<dbReference type="SUPFAM" id="SSF52096">
    <property type="entry name" value="ClpP/crotonase"/>
    <property type="match status" value="2"/>
</dbReference>
<evidence type="ECO:0000259" key="6">
    <source>
        <dbReference type="Pfam" id="PF01343"/>
    </source>
</evidence>
<dbReference type="Gene3D" id="3.90.226.10">
    <property type="entry name" value="2-enoyl-CoA Hydratase, Chain A, domain 1"/>
    <property type="match status" value="3"/>
</dbReference>
<dbReference type="Gene3D" id="6.20.330.10">
    <property type="match status" value="1"/>
</dbReference>
<sequence length="721" mass="80489">MLFFLILASFFNLNSVALSERSFATTVNPAGLAFSQGFELSYFGNKDNYSLNLYSGTLGFSWDKGSNSYYVADGIKLAENVYLGLGLKYAKDSGYGYYGGILLRPVEFLSCGYTYNNYKNYRFGFAIKPFKEYVKAYVDIINDKHFEGGIELEPVSGINLYAMSSKDGKPSFGIEISLRNLVFSGSRGNNKTTYGAILSVNPYPSLMKMPRVHIVRLSGEYDEMRTEGSFAMRRKMSFFDLVTALDSLSSDKSVKGVFLLLDHVALSINQVEELRNVILKLRQNGIKVYTYSENYFLGSYLLARAGDKVFLNPSGDIFIPGLGTVSMYFKTALERLGIKPEFQRIGEYKSAAEPFIMDTMSSYNREQLMAYLNTIYDYAKEAIPEIDSIFEYAIINADKAKEKKYVDSLIFESDIQDIIRKEFGKQVQIIRGLRNPSQPVRTAWYEPKYKIAYVVADGSIVQGESSDNPLPLPFIGGRNLGSSTIEKTFSKLEKDRRVKAVILRVNSPGGSALASDVMWNAIRKVSKKKPVIVTMGSVAASGGYYISSAGTRVLASKTTLTGSIGVLNGKFVTTGLFNKLGINLYSVKIGKYALSFSSYEELGPEGEEIMNREIQWAYQKFLKRIQEGRGLDPDSVDKIGRGRIWSGRDAKRIGIIDENGGILDAIKLSKDLIKGKNVKVVYYPTRKPSLPFANLMPQTTALDMLLEGPSYIEFTKPLIVR</sequence>
<keyword evidence="4" id="KW-0720">Serine protease</keyword>